<protein>
    <submittedName>
        <fullName evidence="2">RCG43996</fullName>
    </submittedName>
</protein>
<feature type="transmembrane region" description="Helical" evidence="1">
    <location>
        <begin position="20"/>
        <end position="38"/>
    </location>
</feature>
<name>A6J7L9_RAT</name>
<dbReference type="AlphaFoldDB" id="A6J7L9"/>
<keyword evidence="1" id="KW-0472">Membrane</keyword>
<keyword evidence="1" id="KW-0812">Transmembrane</keyword>
<gene>
    <name evidence="2" type="ORF">rCG_43996</name>
</gene>
<organism evidence="2 3">
    <name type="scientific">Rattus norvegicus</name>
    <name type="common">Rat</name>
    <dbReference type="NCBI Taxonomy" id="10116"/>
    <lineage>
        <taxon>Eukaryota</taxon>
        <taxon>Metazoa</taxon>
        <taxon>Chordata</taxon>
        <taxon>Craniata</taxon>
        <taxon>Vertebrata</taxon>
        <taxon>Euteleostomi</taxon>
        <taxon>Mammalia</taxon>
        <taxon>Eutheria</taxon>
        <taxon>Euarchontoglires</taxon>
        <taxon>Glires</taxon>
        <taxon>Rodentia</taxon>
        <taxon>Myomorpha</taxon>
        <taxon>Muroidea</taxon>
        <taxon>Muridae</taxon>
        <taxon>Murinae</taxon>
        <taxon>Rattus</taxon>
    </lineage>
</organism>
<reference evidence="3" key="1">
    <citation type="submission" date="2005-09" db="EMBL/GenBank/DDBJ databases">
        <authorList>
            <person name="Mural R.J."/>
            <person name="Li P.W."/>
            <person name="Adams M.D."/>
            <person name="Amanatides P.G."/>
            <person name="Baden-Tillson H."/>
            <person name="Barnstead M."/>
            <person name="Chin S.H."/>
            <person name="Dew I."/>
            <person name="Evans C.A."/>
            <person name="Ferriera S."/>
            <person name="Flanigan M."/>
            <person name="Fosler C."/>
            <person name="Glodek A."/>
            <person name="Gu Z."/>
            <person name="Holt R.A."/>
            <person name="Jennings D."/>
            <person name="Kraft C.L."/>
            <person name="Lu F."/>
            <person name="Nguyen T."/>
            <person name="Nusskern D.R."/>
            <person name="Pfannkoch C.M."/>
            <person name="Sitter C."/>
            <person name="Sutton G.G."/>
            <person name="Venter J.C."/>
            <person name="Wang Z."/>
            <person name="Woodage T."/>
            <person name="Zheng X.H."/>
            <person name="Zhong F."/>
        </authorList>
    </citation>
    <scope>NUCLEOTIDE SEQUENCE [LARGE SCALE GENOMIC DNA]</scope>
    <source>
        <strain>BN</strain>
        <strain evidence="3">Sprague-Dawley</strain>
    </source>
</reference>
<dbReference type="EMBL" id="CH473977">
    <property type="protein sequence ID" value="EDL98369.1"/>
    <property type="molecule type" value="Genomic_DNA"/>
</dbReference>
<accession>A6J7L9</accession>
<sequence length="79" mass="9477">MRPYYLQMETFLLLPFPFDGFYFSFYLSSFGLPVECGFKYSFLSYSRSYRCSLLGDLRMFLSFFSFSWACVCVFINKSY</sequence>
<dbReference type="Proteomes" id="UP000234681">
    <property type="component" value="Chromosome 17"/>
</dbReference>
<proteinExistence type="predicted"/>
<evidence type="ECO:0000313" key="3">
    <source>
        <dbReference type="Proteomes" id="UP000234681"/>
    </source>
</evidence>
<keyword evidence="1" id="KW-1133">Transmembrane helix</keyword>
<feature type="transmembrane region" description="Helical" evidence="1">
    <location>
        <begin position="59"/>
        <end position="76"/>
    </location>
</feature>
<evidence type="ECO:0000313" key="2">
    <source>
        <dbReference type="EMBL" id="EDL98369.1"/>
    </source>
</evidence>
<evidence type="ECO:0000256" key="1">
    <source>
        <dbReference type="SAM" id="Phobius"/>
    </source>
</evidence>